<dbReference type="EC" id="2.1.1.163" evidence="4"/>
<comment type="caution">
    <text evidence="5">The sequence shown here is derived from an EMBL/GenBank/DDBJ whole genome shotgun (WGS) entry which is preliminary data.</text>
</comment>
<evidence type="ECO:0000256" key="3">
    <source>
        <dbReference type="ARBA" id="ARBA00022691"/>
    </source>
</evidence>
<dbReference type="PROSITE" id="PS51608">
    <property type="entry name" value="SAM_MT_UBIE"/>
    <property type="match status" value="1"/>
</dbReference>
<evidence type="ECO:0000313" key="6">
    <source>
        <dbReference type="Proteomes" id="UP000703315"/>
    </source>
</evidence>
<dbReference type="InterPro" id="IPR004033">
    <property type="entry name" value="UbiE/COQ5_MeTrFase"/>
</dbReference>
<dbReference type="PROSITE" id="PS01184">
    <property type="entry name" value="UBIE_2"/>
    <property type="match status" value="1"/>
</dbReference>
<dbReference type="GO" id="GO:0043770">
    <property type="term" value="F:demethylmenaquinone methyltransferase activity"/>
    <property type="evidence" value="ECO:0007669"/>
    <property type="project" value="UniProtKB-UniRule"/>
</dbReference>
<evidence type="ECO:0000256" key="2">
    <source>
        <dbReference type="ARBA" id="ARBA00022679"/>
    </source>
</evidence>
<comment type="pathway">
    <text evidence="4">Quinol/quinone metabolism; menaquinone biosynthesis; menaquinol from 1,4-dihydroxy-2-naphthoate: step 2/2.</text>
</comment>
<dbReference type="Gene3D" id="3.40.50.150">
    <property type="entry name" value="Vaccinia Virus protein VP39"/>
    <property type="match status" value="1"/>
</dbReference>
<dbReference type="GO" id="GO:0032259">
    <property type="term" value="P:methylation"/>
    <property type="evidence" value="ECO:0007669"/>
    <property type="project" value="UniProtKB-KW"/>
</dbReference>
<dbReference type="GO" id="GO:0009234">
    <property type="term" value="P:menaquinone biosynthetic process"/>
    <property type="evidence" value="ECO:0007669"/>
    <property type="project" value="UniProtKB-UniRule"/>
</dbReference>
<dbReference type="HAMAP" id="MF_01813">
    <property type="entry name" value="MenG_UbiE_methyltr"/>
    <property type="match status" value="1"/>
</dbReference>
<protein>
    <recommendedName>
        <fullName evidence="4">Demethylmenaquinone methyltransferase</fullName>
        <ecNumber evidence="4">2.1.1.163</ecNumber>
    </recommendedName>
</protein>
<comment type="caution">
    <text evidence="4">Lacks conserved residue(s) required for the propagation of feature annotation.</text>
</comment>
<feature type="binding site" evidence="4">
    <location>
        <position position="64"/>
    </location>
    <ligand>
        <name>S-adenosyl-L-methionine</name>
        <dbReference type="ChEBI" id="CHEBI:59789"/>
    </ligand>
</feature>
<reference evidence="5" key="1">
    <citation type="journal article" date="2021" name="PeerJ">
        <title>Extensive microbial diversity within the chicken gut microbiome revealed by metagenomics and culture.</title>
        <authorList>
            <person name="Gilroy R."/>
            <person name="Ravi A."/>
            <person name="Getino M."/>
            <person name="Pursley I."/>
            <person name="Horton D.L."/>
            <person name="Alikhan N.F."/>
            <person name="Baker D."/>
            <person name="Gharbi K."/>
            <person name="Hall N."/>
            <person name="Watson M."/>
            <person name="Adriaenssens E.M."/>
            <person name="Foster-Nyarko E."/>
            <person name="Jarju S."/>
            <person name="Secka A."/>
            <person name="Antonio M."/>
            <person name="Oren A."/>
            <person name="Chaudhuri R.R."/>
            <person name="La Ragione R."/>
            <person name="Hildebrand F."/>
            <person name="Pallen M.J."/>
        </authorList>
    </citation>
    <scope>NUCLEOTIDE SEQUENCE</scope>
    <source>
        <strain evidence="5">ChiHjej13B12-14962</strain>
    </source>
</reference>
<accession>A0A921FLD8</accession>
<keyword evidence="2 4" id="KW-0808">Transferase</keyword>
<dbReference type="SUPFAM" id="SSF53335">
    <property type="entry name" value="S-adenosyl-L-methionine-dependent methyltransferases"/>
    <property type="match status" value="1"/>
</dbReference>
<comment type="function">
    <text evidence="4">Methyltransferase required for the conversion of demethylmenaquinol (DMKH2) to menaquinol (MKH2).</text>
</comment>
<feature type="binding site" evidence="4">
    <location>
        <begin position="108"/>
        <end position="109"/>
    </location>
    <ligand>
        <name>S-adenosyl-L-methionine</name>
        <dbReference type="ChEBI" id="CHEBI:59789"/>
    </ligand>
</feature>
<dbReference type="PANTHER" id="PTHR43591:SF24">
    <property type="entry name" value="2-METHOXY-6-POLYPRENYL-1,4-BENZOQUINOL METHYLASE, MITOCHONDRIAL"/>
    <property type="match status" value="1"/>
</dbReference>
<proteinExistence type="inferred from homology"/>
<evidence type="ECO:0000256" key="4">
    <source>
        <dbReference type="HAMAP-Rule" id="MF_01813"/>
    </source>
</evidence>
<dbReference type="InterPro" id="IPR023576">
    <property type="entry name" value="UbiE/COQ5_MeTrFase_CS"/>
</dbReference>
<dbReference type="InterPro" id="IPR029063">
    <property type="entry name" value="SAM-dependent_MTases_sf"/>
</dbReference>
<dbReference type="RefSeq" id="WP_303903901.1">
    <property type="nucleotide sequence ID" value="NZ_DYXC01000065.1"/>
</dbReference>
<keyword evidence="1 4" id="KW-0489">Methyltransferase</keyword>
<comment type="similarity">
    <text evidence="4">Belongs to the class I-like SAM-binding methyltransferase superfamily. MenG/UbiE family.</text>
</comment>
<gene>
    <name evidence="4" type="primary">menG</name>
    <name evidence="5" type="ORF">K8V32_05150</name>
</gene>
<evidence type="ECO:0000313" key="5">
    <source>
        <dbReference type="EMBL" id="HJF14179.1"/>
    </source>
</evidence>
<dbReference type="NCBIfam" id="TIGR01934">
    <property type="entry name" value="MenG_MenH_UbiE"/>
    <property type="match status" value="1"/>
</dbReference>
<dbReference type="AlphaFoldDB" id="A0A921FLD8"/>
<dbReference type="CDD" id="cd02440">
    <property type="entry name" value="AdoMet_MTases"/>
    <property type="match status" value="1"/>
</dbReference>
<comment type="catalytic activity">
    <reaction evidence="4">
        <text>a 2-demethylmenaquinol + S-adenosyl-L-methionine = a menaquinol + S-adenosyl-L-homocysteine + H(+)</text>
        <dbReference type="Rhea" id="RHEA:42640"/>
        <dbReference type="Rhea" id="RHEA-COMP:9539"/>
        <dbReference type="Rhea" id="RHEA-COMP:9563"/>
        <dbReference type="ChEBI" id="CHEBI:15378"/>
        <dbReference type="ChEBI" id="CHEBI:18151"/>
        <dbReference type="ChEBI" id="CHEBI:55437"/>
        <dbReference type="ChEBI" id="CHEBI:57856"/>
        <dbReference type="ChEBI" id="CHEBI:59789"/>
        <dbReference type="EC" id="2.1.1.163"/>
    </reaction>
</comment>
<organism evidence="5 6">
    <name type="scientific">Enteractinococcus helveticum</name>
    <dbReference type="NCBI Taxonomy" id="1837282"/>
    <lineage>
        <taxon>Bacteria</taxon>
        <taxon>Bacillati</taxon>
        <taxon>Actinomycetota</taxon>
        <taxon>Actinomycetes</taxon>
        <taxon>Micrococcales</taxon>
        <taxon>Micrococcaceae</taxon>
    </lineage>
</organism>
<dbReference type="Proteomes" id="UP000703315">
    <property type="component" value="Unassembled WGS sequence"/>
</dbReference>
<dbReference type="Pfam" id="PF01209">
    <property type="entry name" value="Ubie_methyltran"/>
    <property type="match status" value="1"/>
</dbReference>
<feature type="binding site" evidence="4">
    <location>
        <position position="84"/>
    </location>
    <ligand>
        <name>S-adenosyl-L-methionine</name>
        <dbReference type="ChEBI" id="CHEBI:59789"/>
    </ligand>
</feature>
<reference evidence="5" key="2">
    <citation type="submission" date="2021-09" db="EMBL/GenBank/DDBJ databases">
        <authorList>
            <person name="Gilroy R."/>
        </authorList>
    </citation>
    <scope>NUCLEOTIDE SEQUENCE</scope>
    <source>
        <strain evidence="5">ChiHjej13B12-14962</strain>
    </source>
</reference>
<dbReference type="EMBL" id="DYXC01000065">
    <property type="protein sequence ID" value="HJF14179.1"/>
    <property type="molecule type" value="Genomic_DNA"/>
</dbReference>
<keyword evidence="5" id="KW-0830">Ubiquinone</keyword>
<sequence>MTTHPVAVDAHGATVADMFDNIADRYDLMNLVMTWGQEPRFIRDTIDAVKLGPTPKVLDIATGTGDLALQAANQRYGAEVHGLDISPEMLEVARARPGGKNIHWRPGDAMDLPYADTTFDAVTHGYLLRNVTDIPTTLAEQFRVLKPGGMMACLEMSPAPRNVVKPFSTAYIKYVVPRLANAITQNPDAYEYLSRTSRAFHTADRIEAMMQEAGFVATGYRTYMFGTMAIHWAQKPAD</sequence>
<keyword evidence="4" id="KW-0474">Menaquinone biosynthesis</keyword>
<keyword evidence="3 4" id="KW-0949">S-adenosyl-L-methionine</keyword>
<name>A0A921FLD8_9MICC</name>
<evidence type="ECO:0000256" key="1">
    <source>
        <dbReference type="ARBA" id="ARBA00022603"/>
    </source>
</evidence>
<dbReference type="PANTHER" id="PTHR43591">
    <property type="entry name" value="METHYLTRANSFERASE"/>
    <property type="match status" value="1"/>
</dbReference>